<accession>R1HE61</accession>
<organism evidence="4 5">
    <name type="scientific">Aeromonas molluscorum 848</name>
    <dbReference type="NCBI Taxonomy" id="1268236"/>
    <lineage>
        <taxon>Bacteria</taxon>
        <taxon>Pseudomonadati</taxon>
        <taxon>Pseudomonadota</taxon>
        <taxon>Gammaproteobacteria</taxon>
        <taxon>Aeromonadales</taxon>
        <taxon>Aeromonadaceae</taxon>
        <taxon>Aeromonas</taxon>
    </lineage>
</organism>
<dbReference type="PANTHER" id="PTHR38108:SF1">
    <property type="entry name" value="UPF0319 PROTEIN YCCT"/>
    <property type="match status" value="1"/>
</dbReference>
<dbReference type="Pfam" id="PF09829">
    <property type="entry name" value="DUF2057"/>
    <property type="match status" value="1"/>
</dbReference>
<evidence type="ECO:0000256" key="1">
    <source>
        <dbReference type="ARBA" id="ARBA00008490"/>
    </source>
</evidence>
<dbReference type="OrthoDB" id="5588317at2"/>
<proteinExistence type="inferred from homology"/>
<feature type="signal peptide" evidence="3">
    <location>
        <begin position="1"/>
        <end position="22"/>
    </location>
</feature>
<dbReference type="PATRIC" id="fig|1268236.3.peg.465"/>
<dbReference type="Proteomes" id="UP000013526">
    <property type="component" value="Unassembled WGS sequence"/>
</dbReference>
<evidence type="ECO:0000256" key="2">
    <source>
        <dbReference type="ARBA" id="ARBA00022729"/>
    </source>
</evidence>
<keyword evidence="2 3" id="KW-0732">Signal</keyword>
<dbReference type="EMBL" id="AQGQ01000006">
    <property type="protein sequence ID" value="EOD56674.1"/>
    <property type="molecule type" value="Genomic_DNA"/>
</dbReference>
<dbReference type="RefSeq" id="WP_005892491.1">
    <property type="nucleotide sequence ID" value="NZ_AQGQ01000006.1"/>
</dbReference>
<sequence>MKRAWGLALLLGAGSWSAAALAEVKVSVPAPFQLLAVQEGKLLDEHSATVKEGVAQLLVRYDGVEESRTSSDNDTHHISQPQVVRIELHSGQLLLLPEVAAAGLNSGEQMAAFAKEPTLDLRDGQGQPVAFTQDELASKGLQLGIDWSERLADYNRDGGAAALALVIPALAAGGEQAGKPQSQGATGLEAQLQQLFLQADPALRKRFIGWAVPQL</sequence>
<dbReference type="AlphaFoldDB" id="R1HE61"/>
<protein>
    <recommendedName>
        <fullName evidence="6">DUF2057 domain-containing protein</fullName>
    </recommendedName>
</protein>
<feature type="chain" id="PRO_5004361337" description="DUF2057 domain-containing protein" evidence="3">
    <location>
        <begin position="23"/>
        <end position="215"/>
    </location>
</feature>
<comment type="similarity">
    <text evidence="1">Belongs to the UPF0319 family.</text>
</comment>
<name>R1HE61_9GAMM</name>
<comment type="caution">
    <text evidence="4">The sequence shown here is derived from an EMBL/GenBank/DDBJ whole genome shotgun (WGS) entry which is preliminary data.</text>
</comment>
<dbReference type="PANTHER" id="PTHR38108">
    <property type="entry name" value="UPF0319 PROTEIN YCCT"/>
    <property type="match status" value="1"/>
</dbReference>
<dbReference type="InterPro" id="IPR018635">
    <property type="entry name" value="UPF0319"/>
</dbReference>
<reference evidence="4 5" key="1">
    <citation type="journal article" date="2013" name="Genome Announc.">
        <title>Draft Genome Sequence of Aeromonas molluscorum Strain 848TT, Isolated from Bivalve Molluscs.</title>
        <authorList>
            <person name="Spataro N."/>
            <person name="Farfan M."/>
            <person name="Albarral V."/>
            <person name="Sanglas A."/>
            <person name="Loren J.G."/>
            <person name="Fuste M.C."/>
            <person name="Bosch E."/>
        </authorList>
    </citation>
    <scope>NUCLEOTIDE SEQUENCE [LARGE SCALE GENOMIC DNA]</scope>
    <source>
        <strain evidence="4 5">848</strain>
    </source>
</reference>
<evidence type="ECO:0000313" key="5">
    <source>
        <dbReference type="Proteomes" id="UP000013526"/>
    </source>
</evidence>
<evidence type="ECO:0000313" key="4">
    <source>
        <dbReference type="EMBL" id="EOD56674.1"/>
    </source>
</evidence>
<evidence type="ECO:0000256" key="3">
    <source>
        <dbReference type="SAM" id="SignalP"/>
    </source>
</evidence>
<gene>
    <name evidence="4" type="ORF">G113_02319</name>
</gene>
<evidence type="ECO:0008006" key="6">
    <source>
        <dbReference type="Google" id="ProtNLM"/>
    </source>
</evidence>
<keyword evidence="5" id="KW-1185">Reference proteome</keyword>